<gene>
    <name evidence="1" type="ORF">MBAV_002257</name>
</gene>
<dbReference type="AlphaFoldDB" id="A0A0F3GU98"/>
<sequence>MRTDVRGRYYTKQCEAFFDEFKQPVACWDDRVGNIEVQNKECKIIYEFAWQRYFKHLPLDEDIYNESTPSARFLNVLFNSCFEILRTSLFVPELFPISGSDRFIIRYIPMAKHPRIQEIIALLERIMPSDVVFSEKDMTIMRKYGVRHLLEAFTHKFARSMISDIKPSSTEQEPKSEIDTVYSSLLRNAIASDIYDIEAIVAWLAPLTMLANDGEEMRGCNFTLPSTNKHKEIEYSTTYPQETVGLLGHKEDFAHQSTEQTPMLRGVLISSLSDIKQVVLTTLSGQITFTEKAMQDMDTSPYLRTYKVFDAYRILSGNMYKHFAYNAPLSTVNLF</sequence>
<dbReference type="Proteomes" id="UP000033423">
    <property type="component" value="Unassembled WGS sequence"/>
</dbReference>
<proteinExistence type="predicted"/>
<comment type="caution">
    <text evidence="1">The sequence shown here is derived from an EMBL/GenBank/DDBJ whole genome shotgun (WGS) entry which is preliminary data.</text>
</comment>
<dbReference type="EMBL" id="LACI01000974">
    <property type="protein sequence ID" value="KJU85549.1"/>
    <property type="molecule type" value="Genomic_DNA"/>
</dbReference>
<reference evidence="1 2" key="1">
    <citation type="submission" date="2015-02" db="EMBL/GenBank/DDBJ databases">
        <title>Single-cell genomics of uncultivated deep-branching MTB reveals a conserved set of magnetosome genes.</title>
        <authorList>
            <person name="Kolinko S."/>
            <person name="Richter M."/>
            <person name="Glockner F.O."/>
            <person name="Brachmann A."/>
            <person name="Schuler D."/>
        </authorList>
    </citation>
    <scope>NUCLEOTIDE SEQUENCE [LARGE SCALE GENOMIC DNA]</scope>
    <source>
        <strain evidence="1">TM-1</strain>
    </source>
</reference>
<protein>
    <submittedName>
        <fullName evidence="1">Uncharacterized protein</fullName>
    </submittedName>
</protein>
<evidence type="ECO:0000313" key="2">
    <source>
        <dbReference type="Proteomes" id="UP000033423"/>
    </source>
</evidence>
<keyword evidence="2" id="KW-1185">Reference proteome</keyword>
<name>A0A0F3GU98_9BACT</name>
<accession>A0A0F3GU98</accession>
<evidence type="ECO:0000313" key="1">
    <source>
        <dbReference type="EMBL" id="KJU85549.1"/>
    </source>
</evidence>
<organism evidence="1 2">
    <name type="scientific">Candidatus Magnetobacterium bavaricum</name>
    <dbReference type="NCBI Taxonomy" id="29290"/>
    <lineage>
        <taxon>Bacteria</taxon>
        <taxon>Pseudomonadati</taxon>
        <taxon>Nitrospirota</taxon>
        <taxon>Thermodesulfovibrionia</taxon>
        <taxon>Thermodesulfovibrionales</taxon>
        <taxon>Candidatus Magnetobacteriaceae</taxon>
        <taxon>Candidatus Magnetobacterium</taxon>
    </lineage>
</organism>